<dbReference type="Proteomes" id="UP000663801">
    <property type="component" value="Unassembled WGS sequence"/>
</dbReference>
<evidence type="ECO:0000313" key="7">
    <source>
        <dbReference type="Proteomes" id="UP000663801"/>
    </source>
</evidence>
<evidence type="ECO:0000313" key="5">
    <source>
        <dbReference type="EMBL" id="MBM9475421.1"/>
    </source>
</evidence>
<evidence type="ECO:0000259" key="4">
    <source>
        <dbReference type="Pfam" id="PF02782"/>
    </source>
</evidence>
<proteinExistence type="inferred from homology"/>
<dbReference type="InterPro" id="IPR050406">
    <property type="entry name" value="FGGY_Carb_Kinase"/>
</dbReference>
<dbReference type="Pfam" id="PF02782">
    <property type="entry name" value="FGGY_C"/>
    <property type="match status" value="1"/>
</dbReference>
<dbReference type="InterPro" id="IPR043129">
    <property type="entry name" value="ATPase_NBD"/>
</dbReference>
<evidence type="ECO:0000256" key="1">
    <source>
        <dbReference type="ARBA" id="ARBA00009156"/>
    </source>
</evidence>
<dbReference type="GO" id="GO:0016301">
    <property type="term" value="F:kinase activity"/>
    <property type="evidence" value="ECO:0007669"/>
    <property type="project" value="UniProtKB-KW"/>
</dbReference>
<dbReference type="AlphaFoldDB" id="A0A938YIW0"/>
<gene>
    <name evidence="5" type="ORF">JL107_03080</name>
    <name evidence="6" type="ORF">JL107_03440</name>
</gene>
<dbReference type="EMBL" id="JAERWL010000004">
    <property type="protein sequence ID" value="MBM9475421.1"/>
    <property type="molecule type" value="Genomic_DNA"/>
</dbReference>
<keyword evidence="3" id="KW-0418">Kinase</keyword>
<comment type="caution">
    <text evidence="5">The sequence shown here is derived from an EMBL/GenBank/DDBJ whole genome shotgun (WGS) entry which is preliminary data.</text>
</comment>
<sequence>MLSLDIGSTGVRAARFADGRLGPVHERRYRTAAQATNGRPDPAVVLATVVDLLDGIDPIAVRAVSVSVQWQTLLAVDADDRPLGDVLTWESTVPAADLAEVRDALRGVFSRETSGTYLHSSSPVAAVRTVSVPGTARLTDLAGWLTRRLTGRDVGWSPVIAAASGLWDRWAGGWTSPVLSALGVDEHRLGGVCAHPVHPRLGSWAAGWAPAAAWLPALGDGLCHNLGLGAVGPGATALTVGTSGSVRALLPGSPAVPDGLWAFRVGERTTAVGGAVTSAGNVLEWVTGFTGTPVPWASFDGDRPALPDVRAVPDVYGRRGPDYPDGVFGAVSGLSPGSTPADLVRAFAVDIWRPFAVLQALLDSVTGGDPDSPVTAAGGVLRRHPAAAQLAADALGRPVHLLDEAEPALRGAALVAAASLIAPVDGVLAWVDAAARSVADEGPVRPPTVPARTVSPRPAWTRALRERWSQPG</sequence>
<accession>A0A938YIW0</accession>
<name>A0A938YIW0_9ACTN</name>
<dbReference type="GO" id="GO:0005975">
    <property type="term" value="P:carbohydrate metabolic process"/>
    <property type="evidence" value="ECO:0007669"/>
    <property type="project" value="InterPro"/>
</dbReference>
<organism evidence="5 7">
    <name type="scientific">Nakamurella flavida</name>
    <dbReference type="NCBI Taxonomy" id="363630"/>
    <lineage>
        <taxon>Bacteria</taxon>
        <taxon>Bacillati</taxon>
        <taxon>Actinomycetota</taxon>
        <taxon>Actinomycetes</taxon>
        <taxon>Nakamurellales</taxon>
        <taxon>Nakamurellaceae</taxon>
        <taxon>Nakamurella</taxon>
    </lineage>
</organism>
<dbReference type="RefSeq" id="WP_205255582.1">
    <property type="nucleotide sequence ID" value="NZ_BAAAPV010000003.1"/>
</dbReference>
<feature type="domain" description="Carbohydrate kinase FGGY C-terminal" evidence="4">
    <location>
        <begin position="238"/>
        <end position="419"/>
    </location>
</feature>
<reference evidence="5" key="1">
    <citation type="submission" date="2021-01" db="EMBL/GenBank/DDBJ databases">
        <title>KCTC 19127 draft genome.</title>
        <authorList>
            <person name="An D."/>
        </authorList>
    </citation>
    <scope>NUCLEOTIDE SEQUENCE</scope>
    <source>
        <strain evidence="5">KCTC 19127</strain>
    </source>
</reference>
<dbReference type="InterPro" id="IPR018485">
    <property type="entry name" value="FGGY_C"/>
</dbReference>
<dbReference type="EMBL" id="JAERWL010000005">
    <property type="protein sequence ID" value="MBM9475491.1"/>
    <property type="molecule type" value="Genomic_DNA"/>
</dbReference>
<keyword evidence="7" id="KW-1185">Reference proteome</keyword>
<dbReference type="Gene3D" id="3.30.420.40">
    <property type="match status" value="2"/>
</dbReference>
<dbReference type="PANTHER" id="PTHR43095">
    <property type="entry name" value="SUGAR KINASE"/>
    <property type="match status" value="1"/>
</dbReference>
<evidence type="ECO:0000313" key="6">
    <source>
        <dbReference type="EMBL" id="MBM9475491.1"/>
    </source>
</evidence>
<dbReference type="SUPFAM" id="SSF53067">
    <property type="entry name" value="Actin-like ATPase domain"/>
    <property type="match status" value="2"/>
</dbReference>
<comment type="similarity">
    <text evidence="1">Belongs to the FGGY kinase family.</text>
</comment>
<dbReference type="PANTHER" id="PTHR43095:SF2">
    <property type="entry name" value="GLUCONOKINASE"/>
    <property type="match status" value="1"/>
</dbReference>
<keyword evidence="2" id="KW-0808">Transferase</keyword>
<protein>
    <recommendedName>
        <fullName evidence="4">Carbohydrate kinase FGGY C-terminal domain-containing protein</fullName>
    </recommendedName>
</protein>
<evidence type="ECO:0000256" key="3">
    <source>
        <dbReference type="ARBA" id="ARBA00022777"/>
    </source>
</evidence>
<evidence type="ECO:0000256" key="2">
    <source>
        <dbReference type="ARBA" id="ARBA00022679"/>
    </source>
</evidence>